<keyword evidence="3" id="KW-0560">Oxidoreductase</keyword>
<evidence type="ECO:0000256" key="1">
    <source>
        <dbReference type="ARBA" id="ARBA00022630"/>
    </source>
</evidence>
<name>A0AAE0IBK4_9PEZI</name>
<dbReference type="Proteomes" id="UP001283341">
    <property type="component" value="Unassembled WGS sequence"/>
</dbReference>
<dbReference type="Pfam" id="PF07992">
    <property type="entry name" value="Pyr_redox_2"/>
    <property type="match status" value="1"/>
</dbReference>
<sequence length="606" mass="68487">MTVSQVPQAYSDADKFDVVVIGTGLGGLTNAKTYLEIAPQTNLCILEANATLGGVWAQDKLYPGLKTNNLRGSYEWTDFPMTFEEFPGKPVDHVSGYMLHDYFTAFAKHFDLLRRIRFNTKVETAEKVEGGWLLTCPTGDPETGATTTIKKVFCTKLVVATGLSNRIRKMHIPGEENFTPPLYDHVSFATEGQHLATDPSIQRITVFGGSKTSYDFVHLFASQGKKVDWVIRRSGHGPQWMGASYCNMFGGRFMTERLATVRAMTMMSPCIWGEWDGFTKLRGFLHGTWLGRAIVGKFWSDMSKSIVEQSGLMADERTQKLIPDCEAVWSNFSILNYPTNIYDYVSSGLVTVHRKDVSHLSGNQVHLEDGTIFQSDGMIKMTGWEFNPSIKYLPEGIDSELGIASLDYSVEQRKFWDNLDAEVDREIFSNFKMLKSSPTAIDKTSLLVDPLAPTEDAATKPSFTPYRLYRSIAPPGLTASGDRSVVFVKHIASISNYIVVEVQSLWSYAYLNNLIEPSIDPKTVHYQSARTSRWFKHRYPYGFGARYPDIMFDSIPYVDMLLTDLGLPKYRKGSWYKELTDPYLARDYKGITQEWLAKRQLEQLKG</sequence>
<dbReference type="PRINTS" id="PR00411">
    <property type="entry name" value="PNDRDTASEI"/>
</dbReference>
<dbReference type="PANTHER" id="PTHR23023">
    <property type="entry name" value="DIMETHYLANILINE MONOOXYGENASE"/>
    <property type="match status" value="1"/>
</dbReference>
<keyword evidence="6" id="KW-1185">Reference proteome</keyword>
<evidence type="ECO:0000259" key="4">
    <source>
        <dbReference type="Pfam" id="PF07992"/>
    </source>
</evidence>
<proteinExistence type="predicted"/>
<dbReference type="InterPro" id="IPR050346">
    <property type="entry name" value="FMO-like"/>
</dbReference>
<dbReference type="AlphaFoldDB" id="A0AAE0IBK4"/>
<dbReference type="EMBL" id="JAUEDM010000003">
    <property type="protein sequence ID" value="KAK3322001.1"/>
    <property type="molecule type" value="Genomic_DNA"/>
</dbReference>
<dbReference type="InterPro" id="IPR036188">
    <property type="entry name" value="FAD/NAD-bd_sf"/>
</dbReference>
<keyword evidence="1" id="KW-0285">Flavoprotein</keyword>
<dbReference type="Gene3D" id="3.50.50.60">
    <property type="entry name" value="FAD/NAD(P)-binding domain"/>
    <property type="match status" value="1"/>
</dbReference>
<dbReference type="InterPro" id="IPR023753">
    <property type="entry name" value="FAD/NAD-binding_dom"/>
</dbReference>
<reference evidence="5" key="1">
    <citation type="journal article" date="2023" name="Mol. Phylogenet. Evol.">
        <title>Genome-scale phylogeny and comparative genomics of the fungal order Sordariales.</title>
        <authorList>
            <person name="Hensen N."/>
            <person name="Bonometti L."/>
            <person name="Westerberg I."/>
            <person name="Brannstrom I.O."/>
            <person name="Guillou S."/>
            <person name="Cros-Aarteil S."/>
            <person name="Calhoun S."/>
            <person name="Haridas S."/>
            <person name="Kuo A."/>
            <person name="Mondo S."/>
            <person name="Pangilinan J."/>
            <person name="Riley R."/>
            <person name="LaButti K."/>
            <person name="Andreopoulos B."/>
            <person name="Lipzen A."/>
            <person name="Chen C."/>
            <person name="Yan M."/>
            <person name="Daum C."/>
            <person name="Ng V."/>
            <person name="Clum A."/>
            <person name="Steindorff A."/>
            <person name="Ohm R.A."/>
            <person name="Martin F."/>
            <person name="Silar P."/>
            <person name="Natvig D.O."/>
            <person name="Lalanne C."/>
            <person name="Gautier V."/>
            <person name="Ament-Velasquez S.L."/>
            <person name="Kruys A."/>
            <person name="Hutchinson M.I."/>
            <person name="Powell A.J."/>
            <person name="Barry K."/>
            <person name="Miller A.N."/>
            <person name="Grigoriev I.V."/>
            <person name="Debuchy R."/>
            <person name="Gladieux P."/>
            <person name="Hiltunen Thoren M."/>
            <person name="Johannesson H."/>
        </authorList>
    </citation>
    <scope>NUCLEOTIDE SEQUENCE</scope>
    <source>
        <strain evidence="5">CBS 118394</strain>
    </source>
</reference>
<dbReference type="GO" id="GO:0016491">
    <property type="term" value="F:oxidoreductase activity"/>
    <property type="evidence" value="ECO:0007669"/>
    <property type="project" value="UniProtKB-KW"/>
</dbReference>
<evidence type="ECO:0000256" key="3">
    <source>
        <dbReference type="ARBA" id="ARBA00023002"/>
    </source>
</evidence>
<feature type="domain" description="FAD/NAD(P)-binding" evidence="4">
    <location>
        <begin position="16"/>
        <end position="234"/>
    </location>
</feature>
<evidence type="ECO:0000256" key="2">
    <source>
        <dbReference type="ARBA" id="ARBA00022827"/>
    </source>
</evidence>
<protein>
    <recommendedName>
        <fullName evidence="4">FAD/NAD(P)-binding domain-containing protein</fullName>
    </recommendedName>
</protein>
<dbReference type="SUPFAM" id="SSF51905">
    <property type="entry name" value="FAD/NAD(P)-binding domain"/>
    <property type="match status" value="1"/>
</dbReference>
<accession>A0AAE0IBK4</accession>
<reference evidence="5" key="2">
    <citation type="submission" date="2023-06" db="EMBL/GenBank/DDBJ databases">
        <authorList>
            <consortium name="Lawrence Berkeley National Laboratory"/>
            <person name="Haridas S."/>
            <person name="Hensen N."/>
            <person name="Bonometti L."/>
            <person name="Westerberg I."/>
            <person name="Brannstrom I.O."/>
            <person name="Guillou S."/>
            <person name="Cros-Aarteil S."/>
            <person name="Calhoun S."/>
            <person name="Kuo A."/>
            <person name="Mondo S."/>
            <person name="Pangilinan J."/>
            <person name="Riley R."/>
            <person name="Labutti K."/>
            <person name="Andreopoulos B."/>
            <person name="Lipzen A."/>
            <person name="Chen C."/>
            <person name="Yanf M."/>
            <person name="Daum C."/>
            <person name="Ng V."/>
            <person name="Clum A."/>
            <person name="Steindorff A."/>
            <person name="Ohm R."/>
            <person name="Martin F."/>
            <person name="Silar P."/>
            <person name="Natvig D."/>
            <person name="Lalanne C."/>
            <person name="Gautier V."/>
            <person name="Ament-Velasquez S.L."/>
            <person name="Kruys A."/>
            <person name="Hutchinson M.I."/>
            <person name="Powell A.J."/>
            <person name="Barry K."/>
            <person name="Miller A.N."/>
            <person name="Grigoriev I.V."/>
            <person name="Debuchy R."/>
            <person name="Gladieux P."/>
            <person name="Thoren M.H."/>
            <person name="Johannesson H."/>
        </authorList>
    </citation>
    <scope>NUCLEOTIDE SEQUENCE</scope>
    <source>
        <strain evidence="5">CBS 118394</strain>
    </source>
</reference>
<comment type="caution">
    <text evidence="5">The sequence shown here is derived from an EMBL/GenBank/DDBJ whole genome shotgun (WGS) entry which is preliminary data.</text>
</comment>
<keyword evidence="2" id="KW-0274">FAD</keyword>
<evidence type="ECO:0000313" key="5">
    <source>
        <dbReference type="EMBL" id="KAK3322001.1"/>
    </source>
</evidence>
<gene>
    <name evidence="5" type="ORF">B0H66DRAFT_553084</name>
</gene>
<organism evidence="5 6">
    <name type="scientific">Apodospora peruviana</name>
    <dbReference type="NCBI Taxonomy" id="516989"/>
    <lineage>
        <taxon>Eukaryota</taxon>
        <taxon>Fungi</taxon>
        <taxon>Dikarya</taxon>
        <taxon>Ascomycota</taxon>
        <taxon>Pezizomycotina</taxon>
        <taxon>Sordariomycetes</taxon>
        <taxon>Sordariomycetidae</taxon>
        <taxon>Sordariales</taxon>
        <taxon>Lasiosphaeriaceae</taxon>
        <taxon>Apodospora</taxon>
    </lineage>
</organism>
<evidence type="ECO:0000313" key="6">
    <source>
        <dbReference type="Proteomes" id="UP001283341"/>
    </source>
</evidence>